<dbReference type="Proteomes" id="UP001596086">
    <property type="component" value="Unassembled WGS sequence"/>
</dbReference>
<dbReference type="Pfam" id="PF18897">
    <property type="entry name" value="Gp3-like"/>
    <property type="match status" value="1"/>
</dbReference>
<dbReference type="InterPro" id="IPR043991">
    <property type="entry name" value="Gp3-like"/>
</dbReference>
<comment type="caution">
    <text evidence="1">The sequence shown here is derived from an EMBL/GenBank/DDBJ whole genome shotgun (WGS) entry which is preliminary data.</text>
</comment>
<dbReference type="EMBL" id="JBHSMZ010000014">
    <property type="protein sequence ID" value="MFC5550239.1"/>
    <property type="molecule type" value="Genomic_DNA"/>
</dbReference>
<evidence type="ECO:0000313" key="2">
    <source>
        <dbReference type="Proteomes" id="UP001596086"/>
    </source>
</evidence>
<evidence type="ECO:0000313" key="1">
    <source>
        <dbReference type="EMBL" id="MFC5550239.1"/>
    </source>
</evidence>
<accession>A0ABW0S166</accession>
<organism evidence="1 2">
    <name type="scientific">Massilia aerilata</name>
    <dbReference type="NCBI Taxonomy" id="453817"/>
    <lineage>
        <taxon>Bacteria</taxon>
        <taxon>Pseudomonadati</taxon>
        <taxon>Pseudomonadota</taxon>
        <taxon>Betaproteobacteria</taxon>
        <taxon>Burkholderiales</taxon>
        <taxon>Oxalobacteraceae</taxon>
        <taxon>Telluria group</taxon>
        <taxon>Massilia</taxon>
    </lineage>
</organism>
<protein>
    <submittedName>
        <fullName evidence="1">Uncharacterized protein</fullName>
    </submittedName>
</protein>
<gene>
    <name evidence="1" type="ORF">ACFPO9_17120</name>
</gene>
<proteinExistence type="predicted"/>
<dbReference type="RefSeq" id="WP_379772530.1">
    <property type="nucleotide sequence ID" value="NZ_JBHSMZ010000014.1"/>
</dbReference>
<keyword evidence="2" id="KW-1185">Reference proteome</keyword>
<sequence length="474" mass="52725">MNAPMKLSVLSTRAANNDQQIRLGGKIRAGIKVLTKAAQNNPKAVSLYNDGVEKRHKFTDIEKRIKDATGIANPMFPRNTPFFNVAASDFGMPEIAALIVDTYGEVRTEHSPRKQLYRFPVVFHSDDLNAVYPNQFKRHGMEPHYESHYGEDGERYCRYLPPVSDQQAAEVRARRIKKVMRREKVVRGRCDPGSCHEFGQGQCKFRGRLLFYVPGIPTTGMLGMETSSEYAAEGIWSDLERIRDALGTIPRSNPNKPGAPIFWITKSLEPRTYFDEHGKKQSGFQWVPKLQADIDIGALLSSGKVLALPSAHTPVAWLSQPKGMPDAVLLPPADATPVQPEGQGAPDVNDQLDQLIEEMGLDQDTVMQYFDVKIAQSWENDPAHVETAIKMLEPLKRLGNECAAKLIGLSVRVSQIGIEPRDFNAYAFARYGKGYTAKIDVLSRIEAEIEALAKLPREAAIAQVRQIDTAAQAA</sequence>
<name>A0ABW0S166_9BURK</name>
<reference evidence="2" key="1">
    <citation type="journal article" date="2019" name="Int. J. Syst. Evol. Microbiol.">
        <title>The Global Catalogue of Microorganisms (GCM) 10K type strain sequencing project: providing services to taxonomists for standard genome sequencing and annotation.</title>
        <authorList>
            <consortium name="The Broad Institute Genomics Platform"/>
            <consortium name="The Broad Institute Genome Sequencing Center for Infectious Disease"/>
            <person name="Wu L."/>
            <person name="Ma J."/>
        </authorList>
    </citation>
    <scope>NUCLEOTIDE SEQUENCE [LARGE SCALE GENOMIC DNA]</scope>
    <source>
        <strain evidence="2">CGMCC 4.5798</strain>
    </source>
</reference>